<accession>A0A183IVA8</accession>
<evidence type="ECO:0000313" key="3">
    <source>
        <dbReference type="WBParaSite" id="SBAD_0000784301-mRNA-1"/>
    </source>
</evidence>
<name>A0A183IVA8_9BILA</name>
<protein>
    <submittedName>
        <fullName evidence="3">Ground-like domain-containing protein</fullName>
    </submittedName>
</protein>
<gene>
    <name evidence="1" type="ORF">SBAD_LOCUS7555</name>
</gene>
<dbReference type="AlphaFoldDB" id="A0A183IVA8"/>
<evidence type="ECO:0000313" key="1">
    <source>
        <dbReference type="EMBL" id="VDP13494.1"/>
    </source>
</evidence>
<dbReference type="OrthoDB" id="5837977at2759"/>
<sequence>MLAAAVHESALTGAFLLPERMDQFEIEARIRKAKAECQTVFVHNDCLFIDYQYVCSMPFDLLECQMQVRNAPPSLDGCFAANGVNKLAPVPPILGTSASARSSLITLAIGAGNGQAHRQQKSYESLLITVGGCCNVAQRNSGIIIDETETKNA</sequence>
<dbReference type="WBParaSite" id="SBAD_0000784301-mRNA-1">
    <property type="protein sequence ID" value="SBAD_0000784301-mRNA-1"/>
    <property type="gene ID" value="SBAD_0000784301"/>
</dbReference>
<organism evidence="3">
    <name type="scientific">Soboliphyme baturini</name>
    <dbReference type="NCBI Taxonomy" id="241478"/>
    <lineage>
        <taxon>Eukaryota</taxon>
        <taxon>Metazoa</taxon>
        <taxon>Ecdysozoa</taxon>
        <taxon>Nematoda</taxon>
        <taxon>Enoplea</taxon>
        <taxon>Dorylaimia</taxon>
        <taxon>Dioctophymatida</taxon>
        <taxon>Dioctophymatoidea</taxon>
        <taxon>Soboliphymatidae</taxon>
        <taxon>Soboliphyme</taxon>
    </lineage>
</organism>
<keyword evidence="2" id="KW-1185">Reference proteome</keyword>
<evidence type="ECO:0000313" key="2">
    <source>
        <dbReference type="Proteomes" id="UP000270296"/>
    </source>
</evidence>
<dbReference type="Proteomes" id="UP000270296">
    <property type="component" value="Unassembled WGS sequence"/>
</dbReference>
<reference evidence="1 2" key="2">
    <citation type="submission" date="2018-11" db="EMBL/GenBank/DDBJ databases">
        <authorList>
            <consortium name="Pathogen Informatics"/>
        </authorList>
    </citation>
    <scope>NUCLEOTIDE SEQUENCE [LARGE SCALE GENOMIC DNA]</scope>
</reference>
<dbReference type="EMBL" id="UZAM01010732">
    <property type="protein sequence ID" value="VDP13494.1"/>
    <property type="molecule type" value="Genomic_DNA"/>
</dbReference>
<proteinExistence type="predicted"/>
<reference evidence="3" key="1">
    <citation type="submission" date="2016-06" db="UniProtKB">
        <authorList>
            <consortium name="WormBaseParasite"/>
        </authorList>
    </citation>
    <scope>IDENTIFICATION</scope>
</reference>